<reference evidence="1" key="1">
    <citation type="submission" date="2021-02" db="EMBL/GenBank/DDBJ databases">
        <authorList>
            <consortium name="DOE Joint Genome Institute"/>
            <person name="Ahrendt S."/>
            <person name="Looney B.P."/>
            <person name="Miyauchi S."/>
            <person name="Morin E."/>
            <person name="Drula E."/>
            <person name="Courty P.E."/>
            <person name="Chicoki N."/>
            <person name="Fauchery L."/>
            <person name="Kohler A."/>
            <person name="Kuo A."/>
            <person name="Labutti K."/>
            <person name="Pangilinan J."/>
            <person name="Lipzen A."/>
            <person name="Riley R."/>
            <person name="Andreopoulos W."/>
            <person name="He G."/>
            <person name="Johnson J."/>
            <person name="Barry K.W."/>
            <person name="Grigoriev I.V."/>
            <person name="Nagy L."/>
            <person name="Hibbett D."/>
            <person name="Henrissat B."/>
            <person name="Matheny P.B."/>
            <person name="Labbe J."/>
            <person name="Martin F."/>
        </authorList>
    </citation>
    <scope>NUCLEOTIDE SEQUENCE</scope>
    <source>
        <strain evidence="1">FP105234-sp</strain>
    </source>
</reference>
<sequence length="548" mass="61398">MDGPDPQRCPHIADAFVDSATKGALLRKFKTAVAWGVRRQHEALRPAKRRKIASPVCGTCALVIARPFVCLHCSYAGCWKDEHVAEHLKEEEHLFCTDAKSGAVFCIECDDFIYEPAFDSLFHATVLSVEEKDTRFQVAKRPRETYRSWTPTPSDVAALEQTVPLPCQARRGLLNLGQTCFLNVILQSFVHNPLLRNFFLSDKHNHRSCKTEKDCTSCELDKLFAKVYSPAASPFGPTSLLALTWRAASALSGYAQQDAHECLIALLNALHASSRGSTNVSCNCIVHSTFAGQLQSDVRCERCGNVNETIDPCLDISLGLGAGMNSLAGCLKRYTTPEKLGPKEYTCPHCGKLTQEASKRLSIRKLPPVLSFQFKAARLSSFSHQRFEQRAGDKGTVKIDAPVRIPATINMGPYTTAAVESNPNADPNVIFQYPGPEVLYEYDLFAVINHEGQIDNGHYTNFARYQDAWYRFDDEKVTPSTLAAVLNPPSSPIYMAFYVKRRLDYKPEMKPSYILSRETEAVREREREKSDRERMRAREVEDELLATV</sequence>
<dbReference type="Proteomes" id="UP000814033">
    <property type="component" value="Unassembled WGS sequence"/>
</dbReference>
<proteinExistence type="predicted"/>
<dbReference type="EMBL" id="MU275988">
    <property type="protein sequence ID" value="KAI0044293.1"/>
    <property type="molecule type" value="Genomic_DNA"/>
</dbReference>
<keyword evidence="2" id="KW-1185">Reference proteome</keyword>
<reference evidence="1" key="2">
    <citation type="journal article" date="2022" name="New Phytol.">
        <title>Evolutionary transition to the ectomycorrhizal habit in the genomes of a hyperdiverse lineage of mushroom-forming fungi.</title>
        <authorList>
            <person name="Looney B."/>
            <person name="Miyauchi S."/>
            <person name="Morin E."/>
            <person name="Drula E."/>
            <person name="Courty P.E."/>
            <person name="Kohler A."/>
            <person name="Kuo A."/>
            <person name="LaButti K."/>
            <person name="Pangilinan J."/>
            <person name="Lipzen A."/>
            <person name="Riley R."/>
            <person name="Andreopoulos W."/>
            <person name="He G."/>
            <person name="Johnson J."/>
            <person name="Nolan M."/>
            <person name="Tritt A."/>
            <person name="Barry K.W."/>
            <person name="Grigoriev I.V."/>
            <person name="Nagy L.G."/>
            <person name="Hibbett D."/>
            <person name="Henrissat B."/>
            <person name="Matheny P.B."/>
            <person name="Labbe J."/>
            <person name="Martin F.M."/>
        </authorList>
    </citation>
    <scope>NUCLEOTIDE SEQUENCE</scope>
    <source>
        <strain evidence="1">FP105234-sp</strain>
    </source>
</reference>
<name>A0ACB8RJI8_9AGAM</name>
<accession>A0ACB8RJI8</accession>
<gene>
    <name evidence="1" type="ORF">FA95DRAFT_1497295</name>
</gene>
<comment type="caution">
    <text evidence="1">The sequence shown here is derived from an EMBL/GenBank/DDBJ whole genome shotgun (WGS) entry which is preliminary data.</text>
</comment>
<organism evidence="1 2">
    <name type="scientific">Auriscalpium vulgare</name>
    <dbReference type="NCBI Taxonomy" id="40419"/>
    <lineage>
        <taxon>Eukaryota</taxon>
        <taxon>Fungi</taxon>
        <taxon>Dikarya</taxon>
        <taxon>Basidiomycota</taxon>
        <taxon>Agaricomycotina</taxon>
        <taxon>Agaricomycetes</taxon>
        <taxon>Russulales</taxon>
        <taxon>Auriscalpiaceae</taxon>
        <taxon>Auriscalpium</taxon>
    </lineage>
</organism>
<evidence type="ECO:0000313" key="2">
    <source>
        <dbReference type="Proteomes" id="UP000814033"/>
    </source>
</evidence>
<protein>
    <submittedName>
        <fullName evidence="1">Cysteine proteinase</fullName>
    </submittedName>
</protein>
<evidence type="ECO:0000313" key="1">
    <source>
        <dbReference type="EMBL" id="KAI0044293.1"/>
    </source>
</evidence>